<accession>A0A6A4HXI9</accession>
<reference evidence="3" key="1">
    <citation type="journal article" date="2019" name="Environ. Microbiol.">
        <title>Fungal ecological strategies reflected in gene transcription - a case study of two litter decomposers.</title>
        <authorList>
            <person name="Barbi F."/>
            <person name="Kohler A."/>
            <person name="Barry K."/>
            <person name="Baskaran P."/>
            <person name="Daum C."/>
            <person name="Fauchery L."/>
            <person name="Ihrmark K."/>
            <person name="Kuo A."/>
            <person name="LaButti K."/>
            <person name="Lipzen A."/>
            <person name="Morin E."/>
            <person name="Grigoriev I.V."/>
            <person name="Henrissat B."/>
            <person name="Lindahl B."/>
            <person name="Martin F."/>
        </authorList>
    </citation>
    <scope>NUCLEOTIDE SEQUENCE</scope>
    <source>
        <strain evidence="3">JB14</strain>
    </source>
</reference>
<dbReference type="Proteomes" id="UP000799118">
    <property type="component" value="Unassembled WGS sequence"/>
</dbReference>
<dbReference type="Pfam" id="PF05794">
    <property type="entry name" value="Tcp11"/>
    <property type="match status" value="1"/>
</dbReference>
<gene>
    <name evidence="3" type="ORF">BT96DRAFT_854290</name>
</gene>
<evidence type="ECO:0000313" key="4">
    <source>
        <dbReference type="Proteomes" id="UP000799118"/>
    </source>
</evidence>
<comment type="similarity">
    <text evidence="1">Belongs to the TCP11 family.</text>
</comment>
<dbReference type="EMBL" id="ML769420">
    <property type="protein sequence ID" value="KAE9404072.1"/>
    <property type="molecule type" value="Genomic_DNA"/>
</dbReference>
<dbReference type="PANTHER" id="PTHR12832:SF11">
    <property type="entry name" value="LD23868P"/>
    <property type="match status" value="1"/>
</dbReference>
<organism evidence="3 4">
    <name type="scientific">Gymnopus androsaceus JB14</name>
    <dbReference type="NCBI Taxonomy" id="1447944"/>
    <lineage>
        <taxon>Eukaryota</taxon>
        <taxon>Fungi</taxon>
        <taxon>Dikarya</taxon>
        <taxon>Basidiomycota</taxon>
        <taxon>Agaricomycotina</taxon>
        <taxon>Agaricomycetes</taxon>
        <taxon>Agaricomycetidae</taxon>
        <taxon>Agaricales</taxon>
        <taxon>Marasmiineae</taxon>
        <taxon>Omphalotaceae</taxon>
        <taxon>Gymnopus</taxon>
    </lineage>
</organism>
<evidence type="ECO:0000313" key="3">
    <source>
        <dbReference type="EMBL" id="KAE9404072.1"/>
    </source>
</evidence>
<keyword evidence="4" id="KW-1185">Reference proteome</keyword>
<dbReference type="InterPro" id="IPR008862">
    <property type="entry name" value="Tcp11"/>
</dbReference>
<proteinExistence type="inferred from homology"/>
<feature type="region of interest" description="Disordered" evidence="2">
    <location>
        <begin position="31"/>
        <end position="65"/>
    </location>
</feature>
<name>A0A6A4HXI9_9AGAR</name>
<feature type="compositionally biased region" description="Low complexity" evidence="2">
    <location>
        <begin position="607"/>
        <end position="625"/>
    </location>
</feature>
<feature type="region of interest" description="Disordered" evidence="2">
    <location>
        <begin position="581"/>
        <end position="625"/>
    </location>
</feature>
<dbReference type="GO" id="GO:0010737">
    <property type="term" value="P:protein kinase A signaling"/>
    <property type="evidence" value="ECO:0007669"/>
    <property type="project" value="TreeGrafter"/>
</dbReference>
<protein>
    <submittedName>
        <fullName evidence="3">Tcp11-domain-containing protein</fullName>
    </submittedName>
</protein>
<evidence type="ECO:0000256" key="2">
    <source>
        <dbReference type="SAM" id="MobiDB-lite"/>
    </source>
</evidence>
<dbReference type="AlphaFoldDB" id="A0A6A4HXI9"/>
<dbReference type="PANTHER" id="PTHR12832">
    <property type="entry name" value="TESTIS-SPECIFIC PROTEIN PBS13 T-COMPLEX 11"/>
    <property type="match status" value="1"/>
</dbReference>
<sequence length="748" mass="83014">MDLPHGLSRKRKEVPDDVDLEHSIIDNAQLIPRYSHSKRPRLDRSPRPARLLKKGHVPSRPPPIDRLGNDVEDHGIIIVNNTAPAGPLSGSLRDLRTKPSPIIASALDLPVPFDLAMAQVPSTYPYVSRNTLKELDLDVILRNPQLRHDLMFDNGLQFRPTSTRRKRQLSEAYWNALIREVESGCTCFSVDIHGTPLTTPACVCSQIATPPPHPIVGYCPALQVVTVRMPSRIHPLLSEFLEVLLLVIQPLQSVSGMYVNPDSLKAQMEEHSTQANHIRSIFDPALIEQQLKHNVFDLSSLLRVIGSTLKGHCAPMRDNAVEDMVRAAETCKPGGRGTKADAVNAVRACLDVLELMKLDIANHQLQSLRISISRTSAIYELQNFNSKSETETVSGRCHITRQWLKSSATSLLSRSSLIPHPLYLPGNIDFRTIGRNRQIYLSALKGLTDLVFHPPMPETDTELKFRTTLGTDYPETVYLDQARLRSFSKDVSDIVVSYMFLLLFRQLLYSSEWSSISSRPPLSKPDDAMLLKIKNEILAINSARLGHILHGPPEQGTPDGNKWAGIQDSIILHIAKRAEEARNNLPSSSTPTTTPPTSPTVTLPADSSYSSSSSPSPVSSHSIPSFPFGSPPDSRIVNVARRWVLENIHMASPLYSVIYDRLHEVVFTGVVAQAYPGRQYTTGQLFSSAIESYAPLRQGGQSHTVPLMSGMEPLADEIRILTDKISRAAIIHLNVYLPIYELSGFLEI</sequence>
<evidence type="ECO:0000256" key="1">
    <source>
        <dbReference type="ARBA" id="ARBA00010954"/>
    </source>
</evidence>
<dbReference type="OrthoDB" id="276323at2759"/>